<evidence type="ECO:0000256" key="5">
    <source>
        <dbReference type="ARBA" id="ARBA00023145"/>
    </source>
</evidence>
<dbReference type="PANTHER" id="PTHR24271">
    <property type="entry name" value="KALLIKREIN-RELATED"/>
    <property type="match status" value="1"/>
</dbReference>
<dbReference type="FunFam" id="2.40.10.10:FF:000068">
    <property type="entry name" value="transmembrane protease serine 2"/>
    <property type="match status" value="1"/>
</dbReference>
<gene>
    <name evidence="10" type="primary">LOC101576733</name>
</gene>
<dbReference type="Gene3D" id="2.40.10.10">
    <property type="entry name" value="Trypsin-like serine proteases"/>
    <property type="match status" value="2"/>
</dbReference>
<dbReference type="InterPro" id="IPR009003">
    <property type="entry name" value="Peptidase_S1_PA"/>
</dbReference>
<dbReference type="Pfam" id="PF00089">
    <property type="entry name" value="Trypsin"/>
    <property type="match status" value="1"/>
</dbReference>
<keyword evidence="4" id="KW-0720">Serine protease</keyword>
<evidence type="ECO:0000256" key="4">
    <source>
        <dbReference type="ARBA" id="ARBA00022825"/>
    </source>
</evidence>
<dbReference type="SMART" id="SM00020">
    <property type="entry name" value="Tryp_SPc"/>
    <property type="match status" value="1"/>
</dbReference>
<feature type="domain" description="Peptidase S1" evidence="8">
    <location>
        <begin position="21"/>
        <end position="252"/>
    </location>
</feature>
<sequence>MQLLLLLLAFFLLPRTRAGEILGGHEAKPHSRPYMAFLLIKIDTSTNRCGGLLIHEKFVLTAARCLYNSNVYSDHLKIIVLLGAHNIKKQEKTMQVIHVKRSIPHPHYNPTVYTNDIMLLELKEEAKLTEEVQILELPKEETRVMPGSVCEVAGWGQLCPDGKSSDILQEVEITVQKDEKCKKHFSHYDSATQICAGDPEFLKNVGKGDTGGPFMCNNVLQAIASYAKTNGQPLSVYTKLSPYLDWIEKTMKHH</sequence>
<evidence type="ECO:0000313" key="10">
    <source>
        <dbReference type="RefSeq" id="XP_004645128.1"/>
    </source>
</evidence>
<reference evidence="10" key="1">
    <citation type="submission" date="2025-08" db="UniProtKB">
        <authorList>
            <consortium name="RefSeq"/>
        </authorList>
    </citation>
    <scope>IDENTIFICATION</scope>
</reference>
<dbReference type="FunFam" id="2.40.10.10:FF:000014">
    <property type="entry name" value="Complement factor D"/>
    <property type="match status" value="1"/>
</dbReference>
<accession>A0A6P3FEB2</accession>
<dbReference type="PRINTS" id="PR00722">
    <property type="entry name" value="CHYMOTRYPSIN"/>
</dbReference>
<evidence type="ECO:0000313" key="9">
    <source>
        <dbReference type="Proteomes" id="UP000515203"/>
    </source>
</evidence>
<evidence type="ECO:0000256" key="2">
    <source>
        <dbReference type="ARBA" id="ARBA00022729"/>
    </source>
</evidence>
<keyword evidence="3" id="KW-0378">Hydrolase</keyword>
<keyword evidence="9" id="KW-1185">Reference proteome</keyword>
<name>A0A6P3FEB2_OCTDE</name>
<dbReference type="GO" id="GO:0004252">
    <property type="term" value="F:serine-type endopeptidase activity"/>
    <property type="evidence" value="ECO:0007669"/>
    <property type="project" value="InterPro"/>
</dbReference>
<evidence type="ECO:0000256" key="3">
    <source>
        <dbReference type="ARBA" id="ARBA00022801"/>
    </source>
</evidence>
<evidence type="ECO:0000259" key="8">
    <source>
        <dbReference type="PROSITE" id="PS50240"/>
    </source>
</evidence>
<dbReference type="PANTHER" id="PTHR24271:SF81">
    <property type="entry name" value="GRANZYME B"/>
    <property type="match status" value="1"/>
</dbReference>
<dbReference type="RefSeq" id="XP_004645128.1">
    <property type="nucleotide sequence ID" value="XM_004645071.1"/>
</dbReference>
<feature type="signal peptide" evidence="7">
    <location>
        <begin position="1"/>
        <end position="18"/>
    </location>
</feature>
<dbReference type="PROSITE" id="PS50240">
    <property type="entry name" value="TRYPSIN_DOM"/>
    <property type="match status" value="1"/>
</dbReference>
<feature type="chain" id="PRO_5027998131" evidence="7">
    <location>
        <begin position="19"/>
        <end position="254"/>
    </location>
</feature>
<dbReference type="GO" id="GO:0006508">
    <property type="term" value="P:proteolysis"/>
    <property type="evidence" value="ECO:0007669"/>
    <property type="project" value="UniProtKB-KW"/>
</dbReference>
<keyword evidence="6" id="KW-1015">Disulfide bond</keyword>
<dbReference type="InterPro" id="IPR043504">
    <property type="entry name" value="Peptidase_S1_PA_chymotrypsin"/>
</dbReference>
<dbReference type="GO" id="GO:0005737">
    <property type="term" value="C:cytoplasm"/>
    <property type="evidence" value="ECO:0007669"/>
    <property type="project" value="TreeGrafter"/>
</dbReference>
<keyword evidence="1" id="KW-0645">Protease</keyword>
<proteinExistence type="predicted"/>
<evidence type="ECO:0000256" key="1">
    <source>
        <dbReference type="ARBA" id="ARBA00022670"/>
    </source>
</evidence>
<dbReference type="CDD" id="cd00190">
    <property type="entry name" value="Tryp_SPc"/>
    <property type="match status" value="1"/>
</dbReference>
<dbReference type="OrthoDB" id="5565075at2759"/>
<keyword evidence="5" id="KW-0865">Zymogen</keyword>
<dbReference type="InterPro" id="IPR001314">
    <property type="entry name" value="Peptidase_S1A"/>
</dbReference>
<evidence type="ECO:0000256" key="7">
    <source>
        <dbReference type="SAM" id="SignalP"/>
    </source>
</evidence>
<dbReference type="Proteomes" id="UP000515203">
    <property type="component" value="Unplaced"/>
</dbReference>
<evidence type="ECO:0000256" key="6">
    <source>
        <dbReference type="ARBA" id="ARBA00023157"/>
    </source>
</evidence>
<dbReference type="GeneID" id="101576733"/>
<organism evidence="9 10">
    <name type="scientific">Octodon degus</name>
    <name type="common">Degu</name>
    <name type="synonym">Sciurus degus</name>
    <dbReference type="NCBI Taxonomy" id="10160"/>
    <lineage>
        <taxon>Eukaryota</taxon>
        <taxon>Metazoa</taxon>
        <taxon>Chordata</taxon>
        <taxon>Craniata</taxon>
        <taxon>Vertebrata</taxon>
        <taxon>Euteleostomi</taxon>
        <taxon>Mammalia</taxon>
        <taxon>Eutheria</taxon>
        <taxon>Euarchontoglires</taxon>
        <taxon>Glires</taxon>
        <taxon>Rodentia</taxon>
        <taxon>Hystricomorpha</taxon>
        <taxon>Octodontidae</taxon>
        <taxon>Octodon</taxon>
    </lineage>
</organism>
<dbReference type="InParanoid" id="A0A6P3FEB2"/>
<keyword evidence="2 7" id="KW-0732">Signal</keyword>
<dbReference type="AlphaFoldDB" id="A0A6P3FEB2"/>
<dbReference type="InterPro" id="IPR001254">
    <property type="entry name" value="Trypsin_dom"/>
</dbReference>
<dbReference type="SUPFAM" id="SSF50494">
    <property type="entry name" value="Trypsin-like serine proteases"/>
    <property type="match status" value="1"/>
</dbReference>
<protein>
    <submittedName>
        <fullName evidence="10">Granzyme B-like</fullName>
    </submittedName>
</protein>